<gene>
    <name evidence="2" type="ORF">BU26DRAFT_557809</name>
</gene>
<evidence type="ECO:0000313" key="2">
    <source>
        <dbReference type="EMBL" id="KAF2256352.1"/>
    </source>
</evidence>
<dbReference type="GeneID" id="54585831"/>
<evidence type="ECO:0000256" key="1">
    <source>
        <dbReference type="SAM" id="MobiDB-lite"/>
    </source>
</evidence>
<dbReference type="RefSeq" id="XP_033691356.1">
    <property type="nucleotide sequence ID" value="XM_033832501.1"/>
</dbReference>
<keyword evidence="3" id="KW-1185">Reference proteome</keyword>
<feature type="region of interest" description="Disordered" evidence="1">
    <location>
        <begin position="159"/>
        <end position="224"/>
    </location>
</feature>
<dbReference type="OrthoDB" id="4158841at2759"/>
<dbReference type="Pfam" id="PF17242">
    <property type="entry name" value="DUF5315"/>
    <property type="match status" value="1"/>
</dbReference>
<feature type="compositionally biased region" description="Low complexity" evidence="1">
    <location>
        <begin position="30"/>
        <end position="42"/>
    </location>
</feature>
<dbReference type="Proteomes" id="UP000800094">
    <property type="component" value="Unassembled WGS sequence"/>
</dbReference>
<organism evidence="2 3">
    <name type="scientific">Trematosphaeria pertusa</name>
    <dbReference type="NCBI Taxonomy" id="390896"/>
    <lineage>
        <taxon>Eukaryota</taxon>
        <taxon>Fungi</taxon>
        <taxon>Dikarya</taxon>
        <taxon>Ascomycota</taxon>
        <taxon>Pezizomycotina</taxon>
        <taxon>Dothideomycetes</taxon>
        <taxon>Pleosporomycetidae</taxon>
        <taxon>Pleosporales</taxon>
        <taxon>Massarineae</taxon>
        <taxon>Trematosphaeriaceae</taxon>
        <taxon>Trematosphaeria</taxon>
    </lineage>
</organism>
<dbReference type="EMBL" id="ML987189">
    <property type="protein sequence ID" value="KAF2256352.1"/>
    <property type="molecule type" value="Genomic_DNA"/>
</dbReference>
<feature type="compositionally biased region" description="Low complexity" evidence="1">
    <location>
        <begin position="95"/>
        <end position="105"/>
    </location>
</feature>
<dbReference type="AlphaFoldDB" id="A0A6A6J2C3"/>
<feature type="region of interest" description="Disordered" evidence="1">
    <location>
        <begin position="264"/>
        <end position="286"/>
    </location>
</feature>
<feature type="region of interest" description="Disordered" evidence="1">
    <location>
        <begin position="1"/>
        <end position="105"/>
    </location>
</feature>
<evidence type="ECO:0000313" key="3">
    <source>
        <dbReference type="Proteomes" id="UP000800094"/>
    </source>
</evidence>
<sequence>MSSNNNISKTQSNRLPAPALFVGPPSHNASNSSLLSPGPSSDKPSRTPLTRQRSLLGQDPSKRPLPPTTTSQYDGDHLSLTASNPTAPFIRRQKQQSQAADAEASSRAEAIWAEMQNTLEEVELSAIKGPGMTVFGSEHSRALDELRRAQIDLAKAWARSEAEESGEFSEEKKTAEGTDATDLLATDRITKLGSNESSSPGGLGGAFERSKLEEETEKDIELSRKRREANDRYFEKVNKGVLEVVRDLEGWGKCGHGECDDGAERDLRGKRSFSGPLNIPRPPDPPTGFRIHPPISAHLRIIPLGHTALSYIEHVELQRERFYLVTLYINTITYTHMFTYLRTAYLRKFGILPVSPRYIELPPGLPTFSPVLDSAGVSRPLCDLFNSALTQYFGMSLLFAKILLLHFFSTLAIAFPTSSAVNGSVLLRSNVPSWYGPVCHVIIYLEQRCRDAGKKRDSKVDTFARFVILWTKDNKDTNMMDLTGDIGYPDLKNVYDVDVGEIKGELGFYFRWKYYQGKAWVGNDANHHWDKMTFHAPKDDMERQDDDETCAPKIWSEADGSGTTAGWWSRCADDKNYEGRSRWRENRCGFICEPTR</sequence>
<protein>
    <submittedName>
        <fullName evidence="2">Uncharacterized protein</fullName>
    </submittedName>
</protein>
<name>A0A6A6J2C3_9PLEO</name>
<accession>A0A6A6J2C3</accession>
<proteinExistence type="predicted"/>
<feature type="compositionally biased region" description="Basic and acidic residues" evidence="1">
    <location>
        <begin position="208"/>
        <end position="224"/>
    </location>
</feature>
<feature type="compositionally biased region" description="Polar residues" evidence="1">
    <location>
        <begin position="1"/>
        <end position="14"/>
    </location>
</feature>
<reference evidence="2" key="1">
    <citation type="journal article" date="2020" name="Stud. Mycol.">
        <title>101 Dothideomycetes genomes: a test case for predicting lifestyles and emergence of pathogens.</title>
        <authorList>
            <person name="Haridas S."/>
            <person name="Albert R."/>
            <person name="Binder M."/>
            <person name="Bloem J."/>
            <person name="Labutti K."/>
            <person name="Salamov A."/>
            <person name="Andreopoulos B."/>
            <person name="Baker S."/>
            <person name="Barry K."/>
            <person name="Bills G."/>
            <person name="Bluhm B."/>
            <person name="Cannon C."/>
            <person name="Castanera R."/>
            <person name="Culley D."/>
            <person name="Daum C."/>
            <person name="Ezra D."/>
            <person name="Gonzalez J."/>
            <person name="Henrissat B."/>
            <person name="Kuo A."/>
            <person name="Liang C."/>
            <person name="Lipzen A."/>
            <person name="Lutzoni F."/>
            <person name="Magnuson J."/>
            <person name="Mondo S."/>
            <person name="Nolan M."/>
            <person name="Ohm R."/>
            <person name="Pangilinan J."/>
            <person name="Park H.-J."/>
            <person name="Ramirez L."/>
            <person name="Alfaro M."/>
            <person name="Sun H."/>
            <person name="Tritt A."/>
            <person name="Yoshinaga Y."/>
            <person name="Zwiers L.-H."/>
            <person name="Turgeon B."/>
            <person name="Goodwin S."/>
            <person name="Spatafora J."/>
            <person name="Crous P."/>
            <person name="Grigoriev I."/>
        </authorList>
    </citation>
    <scope>NUCLEOTIDE SEQUENCE</scope>
    <source>
        <strain evidence="2">CBS 122368</strain>
    </source>
</reference>